<name>A0A427B6X7_ENSVE</name>
<organism evidence="2 3">
    <name type="scientific">Ensete ventricosum</name>
    <name type="common">Abyssinian banana</name>
    <name type="synonym">Musa ensete</name>
    <dbReference type="NCBI Taxonomy" id="4639"/>
    <lineage>
        <taxon>Eukaryota</taxon>
        <taxon>Viridiplantae</taxon>
        <taxon>Streptophyta</taxon>
        <taxon>Embryophyta</taxon>
        <taxon>Tracheophyta</taxon>
        <taxon>Spermatophyta</taxon>
        <taxon>Magnoliopsida</taxon>
        <taxon>Liliopsida</taxon>
        <taxon>Zingiberales</taxon>
        <taxon>Musaceae</taxon>
        <taxon>Ensete</taxon>
    </lineage>
</organism>
<reference evidence="2 3" key="1">
    <citation type="journal article" date="2014" name="Agronomy (Basel)">
        <title>A Draft Genome Sequence for Ensete ventricosum, the Drought-Tolerant Tree Against Hunger.</title>
        <authorList>
            <person name="Harrison J."/>
            <person name="Moore K.A."/>
            <person name="Paszkiewicz K."/>
            <person name="Jones T."/>
            <person name="Grant M."/>
            <person name="Ambacheew D."/>
            <person name="Muzemil S."/>
            <person name="Studholme D.J."/>
        </authorList>
    </citation>
    <scope>NUCLEOTIDE SEQUENCE [LARGE SCALE GENOMIC DNA]</scope>
</reference>
<dbReference type="Proteomes" id="UP000287651">
    <property type="component" value="Unassembled WGS sequence"/>
</dbReference>
<sequence length="82" mass="9227">MCNLPEQALDVPLDVGLTSLTHGYRFGKTRRPRQMAAVEARASEAQSLAEHLRVELDEASRRRESVEAKLEGVRAELANLRR</sequence>
<evidence type="ECO:0000256" key="1">
    <source>
        <dbReference type="SAM" id="Coils"/>
    </source>
</evidence>
<evidence type="ECO:0000313" key="2">
    <source>
        <dbReference type="EMBL" id="RRT84223.1"/>
    </source>
</evidence>
<comment type="caution">
    <text evidence="2">The sequence shown here is derived from an EMBL/GenBank/DDBJ whole genome shotgun (WGS) entry which is preliminary data.</text>
</comment>
<evidence type="ECO:0000313" key="3">
    <source>
        <dbReference type="Proteomes" id="UP000287651"/>
    </source>
</evidence>
<dbReference type="AlphaFoldDB" id="A0A427B6X7"/>
<accession>A0A427B6X7</accession>
<protein>
    <submittedName>
        <fullName evidence="2">Uncharacterized protein</fullName>
    </submittedName>
</protein>
<dbReference type="EMBL" id="AMZH03000345">
    <property type="protein sequence ID" value="RRT84223.1"/>
    <property type="molecule type" value="Genomic_DNA"/>
</dbReference>
<feature type="coiled-coil region" evidence="1">
    <location>
        <begin position="35"/>
        <end position="76"/>
    </location>
</feature>
<keyword evidence="1" id="KW-0175">Coiled coil</keyword>
<gene>
    <name evidence="2" type="ORF">B296_00000136</name>
</gene>
<proteinExistence type="predicted"/>